<dbReference type="SUPFAM" id="SSF75553">
    <property type="entry name" value="Smc hinge domain"/>
    <property type="match status" value="1"/>
</dbReference>
<evidence type="ECO:0000259" key="4">
    <source>
        <dbReference type="Pfam" id="PF06470"/>
    </source>
</evidence>
<dbReference type="GO" id="GO:0005524">
    <property type="term" value="F:ATP binding"/>
    <property type="evidence" value="ECO:0007669"/>
    <property type="project" value="InterPro"/>
</dbReference>
<dbReference type="InterPro" id="IPR036277">
    <property type="entry name" value="SMC_hinge_sf"/>
</dbReference>
<sequence>MDHLISIRIKGFKSFLREQSIDFSKEFNCIVGKNGTGKSSILEAIAFVLNLNKKISKEQLNNFVCNLIHKDQRAEISLLFSSQKNITLSAEIFAGKTPSYIFKINGKIKSRAEMKKFLFENGIDVRNPLFYIRQNTITEILNQKPKELVSAIFQASGTQYFFDNVELTNNELEKWERKAQEIQENISLFEDSLRKDQEKILKFERKKDLDFQIPNLKFSVLSFKMQNVQSLIFNLKNEKINNELETQKIIQKLEKLQNSKEKTQKSLHFHFQRLENEKNHNNQQILEKIQEKTKEESNQQEKLNLYQTNYKKSLNWEKDNSQALLLNNQQIQNIQSKIASRKGIIQSVLEKKIRTENELSKLQLEKNQGISLFQKQSSLNEEMISLQKELSILIQKEKILKDENNSIKNILSSQKENSENILKQQISHSKEKVEMFNEKLISEDAKNNEIQLQSILKQKKDLTTQITHLEKSISQMSLDESHFQNWMLNSYHKSQHFFPIQIEKIGFVYGTVLSLFELKKEAQKYLTALNSIVSSKIFCVCTENISVANFILDKAHQNHKNIRIWSLDRIKFHYSKQFQNFLQEYHSKKQWNEEDVIIPLDLITIQDDKFLQIVRKCFGEVVISRNDEIAKKLISQYQISSATLSGDIHRKGMLSGGYLQKKSNPFLEKFKKLQKIQQMKEIEKELLNLENESRLLLKSQENLTKIQLEKKKEQNRLNELTRNLEEKQRRYTNLKRELGENEEELSKLSHKIQSLMEFEKLKRDQLSQIESLKNHNSSNFLFDPEMIGHLESQINHFLKEIQEMKKIQREEKKTIKELIVQQKIIQEERKEIGDPSKMKLNIREIQIQIGKTQQELEELQKNHEEKLKELKLFEEKINQKREKEKKLNVDIETSCKLKKELSEKNERNEEKINLLLMDEKKLKKKIEEMAQNNKQINKEKIFEIETETDFQKASLNLKKMKNERETLEKFHFQIQDRLLIENRKLQISEFKEKHQNIQKSILILKEGMDSSKEKVEKVNKIAFSSIKKKFSQIFQSLVSSKEVEIRIVDDSSILENGICFWTRNQNSDWKEGLSELSGGEKSCLALAFIFAVARYKKPVFYILDESDSALDDLLSSKVAKLLKNSKDQIIAVSHHQCFQIEASRSIQLSKEKGYSEVIRIMDRLEQFN</sequence>
<evidence type="ECO:0000313" key="6">
    <source>
        <dbReference type="Proteomes" id="UP001149090"/>
    </source>
</evidence>
<dbReference type="InterPro" id="IPR003395">
    <property type="entry name" value="RecF/RecN/SMC_N"/>
</dbReference>
<dbReference type="Pfam" id="PF06470">
    <property type="entry name" value="SMC_hinge"/>
    <property type="match status" value="1"/>
</dbReference>
<dbReference type="GO" id="GO:0051276">
    <property type="term" value="P:chromosome organization"/>
    <property type="evidence" value="ECO:0007669"/>
    <property type="project" value="InterPro"/>
</dbReference>
<dbReference type="Gene3D" id="3.40.50.300">
    <property type="entry name" value="P-loop containing nucleotide triphosphate hydrolases"/>
    <property type="match status" value="2"/>
</dbReference>
<accession>A0A9Q0L9M9</accession>
<dbReference type="InterPro" id="IPR010935">
    <property type="entry name" value="SMC_hinge"/>
</dbReference>
<comment type="caution">
    <text evidence="5">The sequence shown here is derived from an EMBL/GenBank/DDBJ whole genome shotgun (WGS) entry which is preliminary data.</text>
</comment>
<keyword evidence="6" id="KW-1185">Reference proteome</keyword>
<gene>
    <name evidence="5" type="ORF">M0811_12028</name>
</gene>
<organism evidence="5 6">
    <name type="scientific">Anaeramoeba ignava</name>
    <name type="common">Anaerobic marine amoeba</name>
    <dbReference type="NCBI Taxonomy" id="1746090"/>
    <lineage>
        <taxon>Eukaryota</taxon>
        <taxon>Metamonada</taxon>
        <taxon>Anaeramoebidae</taxon>
        <taxon>Anaeramoeba</taxon>
    </lineage>
</organism>
<feature type="domain" description="RecF/RecN/SMC N-terminal" evidence="3">
    <location>
        <begin position="4"/>
        <end position="125"/>
    </location>
</feature>
<name>A0A9Q0L9M9_ANAIG</name>
<evidence type="ECO:0000256" key="1">
    <source>
        <dbReference type="ARBA" id="ARBA00023054"/>
    </source>
</evidence>
<proteinExistence type="predicted"/>
<dbReference type="Proteomes" id="UP001149090">
    <property type="component" value="Unassembled WGS sequence"/>
</dbReference>
<feature type="domain" description="SMC hinge" evidence="4">
    <location>
        <begin position="508"/>
        <end position="633"/>
    </location>
</feature>
<feature type="coiled-coil region" evidence="2">
    <location>
        <begin position="842"/>
        <end position="970"/>
    </location>
</feature>
<evidence type="ECO:0000313" key="5">
    <source>
        <dbReference type="EMBL" id="KAJ5068991.1"/>
    </source>
</evidence>
<dbReference type="OrthoDB" id="552327at2759"/>
<dbReference type="Pfam" id="PF02463">
    <property type="entry name" value="SMC_N"/>
    <property type="match status" value="1"/>
</dbReference>
<dbReference type="GO" id="GO:0005694">
    <property type="term" value="C:chromosome"/>
    <property type="evidence" value="ECO:0007669"/>
    <property type="project" value="InterPro"/>
</dbReference>
<dbReference type="PANTHER" id="PTHR43977">
    <property type="entry name" value="STRUCTURAL MAINTENANCE OF CHROMOSOMES PROTEIN 3"/>
    <property type="match status" value="1"/>
</dbReference>
<feature type="coiled-coil region" evidence="2">
    <location>
        <begin position="672"/>
        <end position="751"/>
    </location>
</feature>
<dbReference type="OMA" id="TEMECIA"/>
<feature type="coiled-coil region" evidence="2">
    <location>
        <begin position="246"/>
        <end position="309"/>
    </location>
</feature>
<dbReference type="InterPro" id="IPR027417">
    <property type="entry name" value="P-loop_NTPase"/>
</dbReference>
<keyword evidence="1 2" id="KW-0175">Coiled coil</keyword>
<protein>
    <submittedName>
        <fullName evidence="5">Structural maintenance of chromosomes protein</fullName>
    </submittedName>
</protein>
<evidence type="ECO:0000256" key="2">
    <source>
        <dbReference type="SAM" id="Coils"/>
    </source>
</evidence>
<dbReference type="SUPFAM" id="SSF52540">
    <property type="entry name" value="P-loop containing nucleoside triphosphate hydrolases"/>
    <property type="match status" value="1"/>
</dbReference>
<evidence type="ECO:0000259" key="3">
    <source>
        <dbReference type="Pfam" id="PF02463"/>
    </source>
</evidence>
<dbReference type="Gene3D" id="3.30.70.1620">
    <property type="match status" value="1"/>
</dbReference>
<feature type="coiled-coil region" evidence="2">
    <location>
        <begin position="165"/>
        <end position="199"/>
    </location>
</feature>
<dbReference type="EMBL" id="JAPDFW010000110">
    <property type="protein sequence ID" value="KAJ5068991.1"/>
    <property type="molecule type" value="Genomic_DNA"/>
</dbReference>
<dbReference type="AlphaFoldDB" id="A0A9Q0L9M9"/>
<reference evidence="5" key="1">
    <citation type="submission" date="2022-10" db="EMBL/GenBank/DDBJ databases">
        <title>Novel sulphate-reducing endosymbionts in the free-living metamonad Anaeramoeba.</title>
        <authorList>
            <person name="Jerlstrom-Hultqvist J."/>
            <person name="Cepicka I."/>
            <person name="Gallot-Lavallee L."/>
            <person name="Salas-Leiva D."/>
            <person name="Curtis B.A."/>
            <person name="Zahonova K."/>
            <person name="Pipaliya S."/>
            <person name="Dacks J."/>
            <person name="Roger A.J."/>
        </authorList>
    </citation>
    <scope>NUCLEOTIDE SEQUENCE</scope>
    <source>
        <strain evidence="5">BMAN</strain>
    </source>
</reference>